<evidence type="ECO:0000256" key="1">
    <source>
        <dbReference type="SAM" id="SignalP"/>
    </source>
</evidence>
<dbReference type="AlphaFoldDB" id="A0A1G7GHJ1"/>
<proteinExistence type="predicted"/>
<dbReference type="OrthoDB" id="29920at2"/>
<gene>
    <name evidence="2" type="ORF">SAMN04488243_11427</name>
</gene>
<dbReference type="GeneID" id="39458217"/>
<dbReference type="RefSeq" id="WP_093007008.1">
    <property type="nucleotide sequence ID" value="NZ_FNBC01000014.1"/>
</dbReference>
<keyword evidence="3" id="KW-1185">Reference proteome</keyword>
<dbReference type="PROSITE" id="PS51257">
    <property type="entry name" value="PROKAR_LIPOPROTEIN"/>
    <property type="match status" value="1"/>
</dbReference>
<name>A0A1G7GHJ1_9DEIN</name>
<dbReference type="EMBL" id="FNBC01000014">
    <property type="protein sequence ID" value="SDE87622.1"/>
    <property type="molecule type" value="Genomic_DNA"/>
</dbReference>
<feature type="chain" id="PRO_5011580182" description="Lipoprotein" evidence="1">
    <location>
        <begin position="23"/>
        <end position="368"/>
    </location>
</feature>
<reference evidence="3" key="1">
    <citation type="submission" date="2016-10" db="EMBL/GenBank/DDBJ databases">
        <authorList>
            <person name="Varghese N."/>
            <person name="Submissions S."/>
        </authorList>
    </citation>
    <scope>NUCLEOTIDE SEQUENCE [LARGE SCALE GENOMIC DNA]</scope>
    <source>
        <strain evidence="3">CGMCC 1.6992</strain>
    </source>
</reference>
<evidence type="ECO:0000313" key="3">
    <source>
        <dbReference type="Proteomes" id="UP000199446"/>
    </source>
</evidence>
<protein>
    <recommendedName>
        <fullName evidence="4">Lipoprotein</fullName>
    </recommendedName>
</protein>
<evidence type="ECO:0000313" key="2">
    <source>
        <dbReference type="EMBL" id="SDE87622.1"/>
    </source>
</evidence>
<dbReference type="STRING" id="482827.SAMN04488243_11427"/>
<organism evidence="2 3">
    <name type="scientific">Thermus arciformis</name>
    <dbReference type="NCBI Taxonomy" id="482827"/>
    <lineage>
        <taxon>Bacteria</taxon>
        <taxon>Thermotogati</taxon>
        <taxon>Deinococcota</taxon>
        <taxon>Deinococci</taxon>
        <taxon>Thermales</taxon>
        <taxon>Thermaceae</taxon>
        <taxon>Thermus</taxon>
    </lineage>
</organism>
<keyword evidence="1" id="KW-0732">Signal</keyword>
<sequence length="368" mass="39199">MRFASSAFLALALLLSSCTELQREFQGPARLEVAGVKEGACATVKVGGQSATRCGDYTFRFTGVFGKVPVEVRVEWQGVEVQGYQGEVELRPGGMARVEVARRTLALRAEAPWASGAATYEAWVDGEWAFGVAAYPDPAPSGLEGMVLVHRGGASFQVPTAPRAVIRVRDGAGEARVEVASPQDGGVVRVPEPRYAPIHLTPEEVASRVGCVAAFLGDVERARSCTPPFALAVSPPDGEYREVLLVAYADGLPFQEGRVVARSGESRTVPLARKRVRVELTAPGFTADVQAVGEVWLRGEDQEGVALYGDPPPPGYEGYRLADRAVVVNGVAELSAPTGRMVLFRLVGNRTTAGVVDLLDGDRRVVLP</sequence>
<accession>A0A1G7GHJ1</accession>
<dbReference type="Proteomes" id="UP000199446">
    <property type="component" value="Unassembled WGS sequence"/>
</dbReference>
<feature type="signal peptide" evidence="1">
    <location>
        <begin position="1"/>
        <end position="22"/>
    </location>
</feature>
<evidence type="ECO:0008006" key="4">
    <source>
        <dbReference type="Google" id="ProtNLM"/>
    </source>
</evidence>